<feature type="topological domain" description="Cytoplasmic" evidence="8">
    <location>
        <begin position="197"/>
        <end position="237"/>
    </location>
</feature>
<dbReference type="InterPro" id="IPR028945">
    <property type="entry name" value="Get1"/>
</dbReference>
<keyword evidence="5 8" id="KW-0256">Endoplasmic reticulum</keyword>
<evidence type="ECO:0000313" key="11">
    <source>
        <dbReference type="EMBL" id="KJX92067.1"/>
    </source>
</evidence>
<feature type="compositionally biased region" description="Polar residues" evidence="9">
    <location>
        <begin position="7"/>
        <end position="17"/>
    </location>
</feature>
<proteinExistence type="inferred from homology"/>
<dbReference type="EMBL" id="LAFY01005885">
    <property type="protein sequence ID" value="KJX92067.1"/>
    <property type="molecule type" value="Genomic_DNA"/>
</dbReference>
<keyword evidence="3 8" id="KW-0813">Transport</keyword>
<dbReference type="OrthoDB" id="69461at2759"/>
<dbReference type="GO" id="GO:0043529">
    <property type="term" value="C:GET complex"/>
    <property type="evidence" value="ECO:0007669"/>
    <property type="project" value="InterPro"/>
</dbReference>
<reference evidence="11 12" key="1">
    <citation type="submission" date="2015-03" db="EMBL/GenBank/DDBJ databases">
        <title>RNA-seq based gene annotation and comparative genomics of four Zymoseptoria species reveal species-specific pathogenicity related genes and transposable element activity.</title>
        <authorList>
            <person name="Grandaubert J."/>
            <person name="Bhattacharyya A."/>
            <person name="Stukenbrock E.H."/>
        </authorList>
    </citation>
    <scope>NUCLEOTIDE SEQUENCE [LARGE SCALE GENOMIC DNA]</scope>
    <source>
        <strain evidence="11 12">Zb18110</strain>
    </source>
</reference>
<dbReference type="PANTHER" id="PTHR42650">
    <property type="entry name" value="TAIL-ANCHORED PROTEIN INSERTION RECEPTOR WRB"/>
    <property type="match status" value="1"/>
</dbReference>
<comment type="caution">
    <text evidence="11">The sequence shown here is derived from an EMBL/GenBank/DDBJ whole genome shotgun (WGS) entry which is preliminary data.</text>
</comment>
<comment type="similarity">
    <text evidence="2 8">Belongs to the WRB/GET1 family.</text>
</comment>
<dbReference type="HAMAP" id="MF_03113">
    <property type="entry name" value="Get1"/>
    <property type="match status" value="1"/>
</dbReference>
<keyword evidence="4 8" id="KW-0812">Transmembrane</keyword>
<evidence type="ECO:0000256" key="9">
    <source>
        <dbReference type="SAM" id="MobiDB-lite"/>
    </source>
</evidence>
<dbReference type="GO" id="GO:0005789">
    <property type="term" value="C:endoplasmic reticulum membrane"/>
    <property type="evidence" value="ECO:0007669"/>
    <property type="project" value="UniProtKB-SubCell"/>
</dbReference>
<keyword evidence="12" id="KW-1185">Reference proteome</keyword>
<dbReference type="Gene3D" id="1.10.287.660">
    <property type="entry name" value="Helix hairpin bin"/>
    <property type="match status" value="1"/>
</dbReference>
<dbReference type="GO" id="GO:0043495">
    <property type="term" value="F:protein-membrane adaptor activity"/>
    <property type="evidence" value="ECO:0007669"/>
    <property type="project" value="TreeGrafter"/>
</dbReference>
<organism evidence="11 12">
    <name type="scientific">Zymoseptoria brevis</name>
    <dbReference type="NCBI Taxonomy" id="1047168"/>
    <lineage>
        <taxon>Eukaryota</taxon>
        <taxon>Fungi</taxon>
        <taxon>Dikarya</taxon>
        <taxon>Ascomycota</taxon>
        <taxon>Pezizomycotina</taxon>
        <taxon>Dothideomycetes</taxon>
        <taxon>Dothideomycetidae</taxon>
        <taxon>Mycosphaerellales</taxon>
        <taxon>Mycosphaerellaceae</taxon>
        <taxon>Zymoseptoria</taxon>
    </lineage>
</organism>
<dbReference type="PANTHER" id="PTHR42650:SF1">
    <property type="entry name" value="GUIDED ENTRY OF TAIL-ANCHORED PROTEINS FACTOR 1"/>
    <property type="match status" value="1"/>
</dbReference>
<keyword evidence="6 8" id="KW-1133">Transmembrane helix</keyword>
<name>A0A0F4G4V2_9PEZI</name>
<gene>
    <name evidence="8" type="primary">GET1</name>
    <name evidence="11" type="ORF">TI39_contig5930g00001</name>
</gene>
<feature type="region of interest" description="Disordered" evidence="9">
    <location>
        <begin position="1"/>
        <end position="20"/>
    </location>
</feature>
<dbReference type="AlphaFoldDB" id="A0A0F4G4V2"/>
<dbReference type="InterPro" id="IPR029012">
    <property type="entry name" value="Helix_hairpin_bin_sf"/>
</dbReference>
<feature type="transmembrane region" description="Helical" evidence="10">
    <location>
        <begin position="184"/>
        <end position="206"/>
    </location>
</feature>
<evidence type="ECO:0000256" key="7">
    <source>
        <dbReference type="ARBA" id="ARBA00023136"/>
    </source>
</evidence>
<dbReference type="InterPro" id="IPR027538">
    <property type="entry name" value="Get1_fungi"/>
</dbReference>
<feature type="region of interest" description="Disordered" evidence="9">
    <location>
        <begin position="217"/>
        <end position="237"/>
    </location>
</feature>
<dbReference type="STRING" id="1047168.A0A0F4G4V2"/>
<dbReference type="Proteomes" id="UP000033647">
    <property type="component" value="Unassembled WGS sequence"/>
</dbReference>
<keyword evidence="7 8" id="KW-0472">Membrane</keyword>
<evidence type="ECO:0000256" key="2">
    <source>
        <dbReference type="ARBA" id="ARBA00010799"/>
    </source>
</evidence>
<sequence length="237" mass="26390">MDEATTPDGQTPASFTPQPKGIMTPTSTILFVFLVQLSLSIISTIGAQKVNDIAWWFFTLIFTSSGKNDKEARKLRSEVVRLSREMKATSAQDNFAKWARLRREHDKAKEAYDKMTRESSSTRSSFDSIFSKLRWLGTQGINFIVNSTFSKQAMFWLPKGWLPHRAEWVLSLPRAPLGSISVNVWALACGAVIAMITEGVAALWALRSKAADSSEGQMQKEKIAMPGNGLGQEKKEL</sequence>
<feature type="coiled-coil region" evidence="8">
    <location>
        <begin position="72"/>
        <end position="118"/>
    </location>
</feature>
<evidence type="ECO:0000256" key="3">
    <source>
        <dbReference type="ARBA" id="ARBA00022448"/>
    </source>
</evidence>
<keyword evidence="8" id="KW-0175">Coiled coil</keyword>
<dbReference type="Pfam" id="PF04420">
    <property type="entry name" value="CHD5"/>
    <property type="match status" value="1"/>
</dbReference>
<evidence type="ECO:0000256" key="1">
    <source>
        <dbReference type="ARBA" id="ARBA00004477"/>
    </source>
</evidence>
<feature type="topological domain" description="Lumenal" evidence="8">
    <location>
        <begin position="1"/>
        <end position="28"/>
    </location>
</feature>
<evidence type="ECO:0000256" key="10">
    <source>
        <dbReference type="SAM" id="Phobius"/>
    </source>
</evidence>
<dbReference type="GO" id="GO:0071816">
    <property type="term" value="P:tail-anchored membrane protein insertion into ER membrane"/>
    <property type="evidence" value="ECO:0007669"/>
    <property type="project" value="InterPro"/>
</dbReference>
<evidence type="ECO:0000256" key="5">
    <source>
        <dbReference type="ARBA" id="ARBA00022824"/>
    </source>
</evidence>
<evidence type="ECO:0000256" key="6">
    <source>
        <dbReference type="ARBA" id="ARBA00022989"/>
    </source>
</evidence>
<comment type="caution">
    <text evidence="8">Lacks conserved residue(s) required for the propagation of feature annotation.</text>
</comment>
<evidence type="ECO:0000256" key="8">
    <source>
        <dbReference type="HAMAP-Rule" id="MF_03113"/>
    </source>
</evidence>
<accession>A0A0F4G4V2</accession>
<evidence type="ECO:0000313" key="12">
    <source>
        <dbReference type="Proteomes" id="UP000033647"/>
    </source>
</evidence>
<comment type="subcellular location">
    <subcellularLocation>
        <location evidence="1">Endoplasmic reticulum membrane</location>
        <topology evidence="1">Multi-pass membrane protein</topology>
    </subcellularLocation>
</comment>
<evidence type="ECO:0000256" key="4">
    <source>
        <dbReference type="ARBA" id="ARBA00022692"/>
    </source>
</evidence>
<protein>
    <submittedName>
        <fullName evidence="11">Chd5 domain-containing protein</fullName>
    </submittedName>
</protein>
<feature type="transmembrane region" description="Helical" evidence="10">
    <location>
        <begin position="28"/>
        <end position="47"/>
    </location>
</feature>